<accession>A0AAN7K7R6</accession>
<feature type="transmembrane region" description="Helical" evidence="11">
    <location>
        <begin position="738"/>
        <end position="755"/>
    </location>
</feature>
<feature type="transmembrane region" description="Helical" evidence="11">
    <location>
        <begin position="517"/>
        <end position="537"/>
    </location>
</feature>
<dbReference type="EMBL" id="JAXIOK010000011">
    <property type="protein sequence ID" value="KAK4759651.1"/>
    <property type="molecule type" value="Genomic_DNA"/>
</dbReference>
<evidence type="ECO:0000313" key="14">
    <source>
        <dbReference type="EMBL" id="KAK4759651.1"/>
    </source>
</evidence>
<evidence type="ECO:0000256" key="5">
    <source>
        <dbReference type="ARBA" id="ARBA00022592"/>
    </source>
</evidence>
<comment type="caution">
    <text evidence="14">The sequence shown here is derived from an EMBL/GenBank/DDBJ whole genome shotgun (WGS) entry which is preliminary data.</text>
</comment>
<evidence type="ECO:0000256" key="9">
    <source>
        <dbReference type="ARBA" id="ARBA00043939"/>
    </source>
</evidence>
<feature type="transmembrane region" description="Helical" evidence="11">
    <location>
        <begin position="544"/>
        <end position="561"/>
    </location>
</feature>
<feature type="transmembrane region" description="Helical" evidence="11">
    <location>
        <begin position="667"/>
        <end position="691"/>
    </location>
</feature>
<dbReference type="GO" id="GO:0005886">
    <property type="term" value="C:plasma membrane"/>
    <property type="evidence" value="ECO:0007669"/>
    <property type="project" value="UniProtKB-SubCell"/>
</dbReference>
<feature type="transmembrane region" description="Helical" evidence="11">
    <location>
        <begin position="711"/>
        <end position="732"/>
    </location>
</feature>
<gene>
    <name evidence="14" type="ORF">SAY87_022782</name>
</gene>
<dbReference type="PROSITE" id="PS51382">
    <property type="entry name" value="SPX"/>
    <property type="match status" value="1"/>
</dbReference>
<keyword evidence="3" id="KW-0813">Transport</keyword>
<organism evidence="14 15">
    <name type="scientific">Trapa incisa</name>
    <dbReference type="NCBI Taxonomy" id="236973"/>
    <lineage>
        <taxon>Eukaryota</taxon>
        <taxon>Viridiplantae</taxon>
        <taxon>Streptophyta</taxon>
        <taxon>Embryophyta</taxon>
        <taxon>Tracheophyta</taxon>
        <taxon>Spermatophyta</taxon>
        <taxon>Magnoliopsida</taxon>
        <taxon>eudicotyledons</taxon>
        <taxon>Gunneridae</taxon>
        <taxon>Pentapetalae</taxon>
        <taxon>rosids</taxon>
        <taxon>malvids</taxon>
        <taxon>Myrtales</taxon>
        <taxon>Lythraceae</taxon>
        <taxon>Trapa</taxon>
    </lineage>
</organism>
<keyword evidence="8 11" id="KW-0472">Membrane</keyword>
<comment type="subcellular location">
    <subcellularLocation>
        <location evidence="1">Cell membrane</location>
        <topology evidence="1">Multi-pass membrane protein</topology>
    </subcellularLocation>
</comment>
<evidence type="ECO:0000256" key="11">
    <source>
        <dbReference type="SAM" id="Phobius"/>
    </source>
</evidence>
<proteinExistence type="inferred from homology"/>
<feature type="transmembrane region" description="Helical" evidence="11">
    <location>
        <begin position="393"/>
        <end position="415"/>
    </location>
</feature>
<dbReference type="Pfam" id="PF03105">
    <property type="entry name" value="SPX"/>
    <property type="match status" value="1"/>
</dbReference>
<feature type="domain" description="SPX" evidence="13">
    <location>
        <begin position="1"/>
        <end position="342"/>
    </location>
</feature>
<keyword evidence="7 11" id="KW-1133">Transmembrane helix</keyword>
<feature type="region of interest" description="Disordered" evidence="10">
    <location>
        <begin position="178"/>
        <end position="203"/>
    </location>
</feature>
<feature type="compositionally biased region" description="Basic and acidic residues" evidence="10">
    <location>
        <begin position="219"/>
        <end position="231"/>
    </location>
</feature>
<sequence>MKFGKEFVSQMVPEWQEAYMDYNGLKAVLKDVLNFRRAKVHPRTLSAQASTPGGSALKRRVSMYRAFSGLTGGGLRRSPKSPMSPMRSREEHEEEVILVNSVREMESSDSRYQTVFLMSSDEGGEYELVFFRRLDDEFNKVVGFYRKKVKEVVKEADELTRQMNALIALRIKVERPDIQSHGNSPSQAPENTHHPLPGIHPTGRPAAAMEAIQEVEVSNEDHRPEEEDSTRGNRKAALNPGGFRPAPLEVLQHVKIHVDPETPISTVKGFLRSSNNGNPNGLSFNKSELKKAEERMIKAFVEFYQKLRLLKGYCFLNQTAFSKIMKKYDKITSRGASKSYLKMVDESFLGNSDEVNRLIERVEATFTKHFANGNRGKGMAVLRPTARRERHRITFLLGCFFGCSVALMVAVLLVVRLRGIFDSPGRTQYMDTIFPLYSLFGFIVLHTILYAGNVFFWRRYRINYSFIFGFKPGTEMNYRDILLLGSGLAVMTLAGVLSNLDMESDPQTKQYKAFTELVPLVLLIVVVILLFQPFNILYRSSRFFLLRCGYHCMLAPLYKVTLPDFFLGDQLTSQVQSFRYLEFYICYYGSGYFKSRSNKCASSVAYTTFSFIIAVIPFWFRFLQCMRRLVEEKAPMQGYNGLKYFSTIVALVIRTVYSQYGGDAWRVLASVTSGATTIFSTYWDIVIDWGLLDRNSKNRWLRDKLVIQNKAVYFVAMGLNVVLRLAWMQVVLGFKETAFLHRTAVVAIFACLEIIRRGIWNFFRLENEHLNNVGHYRAFKSVPLPFHHDEDDDDKRM</sequence>
<dbReference type="GO" id="GO:0006817">
    <property type="term" value="P:phosphate ion transport"/>
    <property type="evidence" value="ECO:0007669"/>
    <property type="project" value="UniProtKB-KW"/>
</dbReference>
<feature type="region of interest" description="Disordered" evidence="10">
    <location>
        <begin position="216"/>
        <end position="240"/>
    </location>
</feature>
<dbReference type="Proteomes" id="UP001345219">
    <property type="component" value="Chromosome 17"/>
</dbReference>
<dbReference type="InterPro" id="IPR004331">
    <property type="entry name" value="SPX_dom"/>
</dbReference>
<evidence type="ECO:0000313" key="15">
    <source>
        <dbReference type="Proteomes" id="UP001345219"/>
    </source>
</evidence>
<name>A0AAN7K7R6_9MYRT</name>
<dbReference type="InterPro" id="IPR004342">
    <property type="entry name" value="EXS_C"/>
</dbReference>
<evidence type="ECO:0000256" key="1">
    <source>
        <dbReference type="ARBA" id="ARBA00004651"/>
    </source>
</evidence>
<evidence type="ECO:0000256" key="10">
    <source>
        <dbReference type="SAM" id="MobiDB-lite"/>
    </source>
</evidence>
<reference evidence="14 15" key="1">
    <citation type="journal article" date="2023" name="Hortic Res">
        <title>Pangenome of water caltrop reveals structural variations and asymmetric subgenome divergence after allopolyploidization.</title>
        <authorList>
            <person name="Zhang X."/>
            <person name="Chen Y."/>
            <person name="Wang L."/>
            <person name="Yuan Y."/>
            <person name="Fang M."/>
            <person name="Shi L."/>
            <person name="Lu R."/>
            <person name="Comes H.P."/>
            <person name="Ma Y."/>
            <person name="Chen Y."/>
            <person name="Huang G."/>
            <person name="Zhou Y."/>
            <person name="Zheng Z."/>
            <person name="Qiu Y."/>
        </authorList>
    </citation>
    <scope>NUCLEOTIDE SEQUENCE [LARGE SCALE GENOMIC DNA]</scope>
    <source>
        <tissue evidence="14">Roots</tissue>
    </source>
</reference>
<keyword evidence="15" id="KW-1185">Reference proteome</keyword>
<dbReference type="Pfam" id="PF03124">
    <property type="entry name" value="EXS"/>
    <property type="match status" value="1"/>
</dbReference>
<evidence type="ECO:0000259" key="12">
    <source>
        <dbReference type="PROSITE" id="PS51380"/>
    </source>
</evidence>
<evidence type="ECO:0000259" key="13">
    <source>
        <dbReference type="PROSITE" id="PS51382"/>
    </source>
</evidence>
<dbReference type="PANTHER" id="PTHR10783:SF124">
    <property type="entry name" value="PHOSPHATE TRANSPORTER PHO1 HOMOLOG 9"/>
    <property type="match status" value="1"/>
</dbReference>
<dbReference type="GO" id="GO:0000822">
    <property type="term" value="F:inositol hexakisphosphate binding"/>
    <property type="evidence" value="ECO:0007669"/>
    <property type="project" value="TreeGrafter"/>
</dbReference>
<keyword evidence="6 11" id="KW-0812">Transmembrane</keyword>
<dbReference type="PROSITE" id="PS51380">
    <property type="entry name" value="EXS"/>
    <property type="match status" value="1"/>
</dbReference>
<evidence type="ECO:0000256" key="7">
    <source>
        <dbReference type="ARBA" id="ARBA00022989"/>
    </source>
</evidence>
<feature type="transmembrane region" description="Helical" evidence="11">
    <location>
        <begin position="478"/>
        <end position="497"/>
    </location>
</feature>
<feature type="transmembrane region" description="Helical" evidence="11">
    <location>
        <begin position="435"/>
        <end position="457"/>
    </location>
</feature>
<dbReference type="PANTHER" id="PTHR10783">
    <property type="entry name" value="XENOTROPIC AND POLYTROPIC RETROVIRUS RECEPTOR 1-RELATED"/>
    <property type="match status" value="1"/>
</dbReference>
<comment type="similarity">
    <text evidence="2">Belongs to the SYG1 (TC 2.A.94) family.</text>
</comment>
<feature type="domain" description="EXS" evidence="12">
    <location>
        <begin position="601"/>
        <end position="796"/>
    </location>
</feature>
<feature type="transmembrane region" description="Helical" evidence="11">
    <location>
        <begin position="644"/>
        <end position="661"/>
    </location>
</feature>
<feature type="compositionally biased region" description="Polar residues" evidence="10">
    <location>
        <begin position="180"/>
        <end position="190"/>
    </location>
</feature>
<evidence type="ECO:0000256" key="4">
    <source>
        <dbReference type="ARBA" id="ARBA00022475"/>
    </source>
</evidence>
<dbReference type="AlphaFoldDB" id="A0AAN7K7R6"/>
<dbReference type="InterPro" id="IPR034092">
    <property type="entry name" value="PHO1_SPX"/>
</dbReference>
<keyword evidence="4" id="KW-1003">Cell membrane</keyword>
<keyword evidence="5" id="KW-0592">Phosphate transport</keyword>
<comment type="function">
    <text evidence="9">May transport inorganic phosphate (Pi).</text>
</comment>
<dbReference type="GO" id="GO:0005802">
    <property type="term" value="C:trans-Golgi network"/>
    <property type="evidence" value="ECO:0007669"/>
    <property type="project" value="TreeGrafter"/>
</dbReference>
<feature type="region of interest" description="Disordered" evidence="10">
    <location>
        <begin position="74"/>
        <end position="93"/>
    </location>
</feature>
<evidence type="ECO:0000256" key="6">
    <source>
        <dbReference type="ARBA" id="ARBA00022692"/>
    </source>
</evidence>
<dbReference type="CDD" id="cd14476">
    <property type="entry name" value="SPX_PHO1_like"/>
    <property type="match status" value="1"/>
</dbReference>
<dbReference type="GO" id="GO:0016036">
    <property type="term" value="P:cellular response to phosphate starvation"/>
    <property type="evidence" value="ECO:0007669"/>
    <property type="project" value="TreeGrafter"/>
</dbReference>
<protein>
    <submittedName>
        <fullName evidence="14">Uncharacterized protein</fullName>
    </submittedName>
</protein>
<evidence type="ECO:0000256" key="3">
    <source>
        <dbReference type="ARBA" id="ARBA00022448"/>
    </source>
</evidence>
<evidence type="ECO:0000256" key="8">
    <source>
        <dbReference type="ARBA" id="ARBA00023136"/>
    </source>
</evidence>
<evidence type="ECO:0000256" key="2">
    <source>
        <dbReference type="ARBA" id="ARBA00009665"/>
    </source>
</evidence>
<feature type="transmembrane region" description="Helical" evidence="11">
    <location>
        <begin position="604"/>
        <end position="623"/>
    </location>
</feature>